<dbReference type="InterPro" id="IPR051474">
    <property type="entry name" value="Anti-sigma-K/W_factor"/>
</dbReference>
<feature type="region of interest" description="Disordered" evidence="1">
    <location>
        <begin position="222"/>
        <end position="244"/>
    </location>
</feature>
<evidence type="ECO:0000256" key="1">
    <source>
        <dbReference type="SAM" id="MobiDB-lite"/>
    </source>
</evidence>
<evidence type="ECO:0000313" key="3">
    <source>
        <dbReference type="EMBL" id="MBB4657819.1"/>
    </source>
</evidence>
<sequence length="244" mass="25104">MSETEDLRDDGVLAAERVLGLLPAEEARAVDDRARTDEPLAAEIARWQIVFARFGEAVAEVEPPSALKNRVEAALGANDDLPMAGSRARGARAWQVAATALGLVAVVEFGLLMTRFGAPPTEEPVPQAAAETTPPYVAVLSPTDAQAPVLVRLDLPTGVLRVDPSSIEAGGRAVQLWLLPEGGDPVSLGVLVPNTDNTLTLDLGPLAEAAGTLPSLAISLEPPGGSPTGLPTGPVVAAGQVEPL</sequence>
<dbReference type="AlphaFoldDB" id="A0A840HZ19"/>
<keyword evidence="4" id="KW-1185">Reference proteome</keyword>
<dbReference type="RefSeq" id="WP_183815212.1">
    <property type="nucleotide sequence ID" value="NZ_JACHOB010000001.1"/>
</dbReference>
<dbReference type="PANTHER" id="PTHR37461:SF1">
    <property type="entry name" value="ANTI-SIGMA-K FACTOR RSKA"/>
    <property type="match status" value="1"/>
</dbReference>
<dbReference type="Proteomes" id="UP000563524">
    <property type="component" value="Unassembled WGS sequence"/>
</dbReference>
<protein>
    <submittedName>
        <fullName evidence="3">Anti-sigma-K factor RskA</fullName>
    </submittedName>
</protein>
<dbReference type="PANTHER" id="PTHR37461">
    <property type="entry name" value="ANTI-SIGMA-K FACTOR RSKA"/>
    <property type="match status" value="1"/>
</dbReference>
<evidence type="ECO:0000313" key="4">
    <source>
        <dbReference type="Proteomes" id="UP000563524"/>
    </source>
</evidence>
<reference evidence="3 4" key="1">
    <citation type="submission" date="2020-08" db="EMBL/GenBank/DDBJ databases">
        <title>Genomic Encyclopedia of Type Strains, Phase IV (KMG-IV): sequencing the most valuable type-strain genomes for metagenomic binning, comparative biology and taxonomic classification.</title>
        <authorList>
            <person name="Goeker M."/>
        </authorList>
    </citation>
    <scope>NUCLEOTIDE SEQUENCE [LARGE SCALE GENOMIC DNA]</scope>
    <source>
        <strain evidence="3 4">DSM 102850</strain>
    </source>
</reference>
<feature type="compositionally biased region" description="Low complexity" evidence="1">
    <location>
        <begin position="222"/>
        <end position="234"/>
    </location>
</feature>
<accession>A0A840HZ19</accession>
<proteinExistence type="predicted"/>
<dbReference type="Pfam" id="PF10099">
    <property type="entry name" value="RskA_C"/>
    <property type="match status" value="1"/>
</dbReference>
<dbReference type="GO" id="GO:0006417">
    <property type="term" value="P:regulation of translation"/>
    <property type="evidence" value="ECO:0007669"/>
    <property type="project" value="TreeGrafter"/>
</dbReference>
<dbReference type="InterPro" id="IPR018764">
    <property type="entry name" value="RskA_C"/>
</dbReference>
<organism evidence="3 4">
    <name type="scientific">Parvularcula dongshanensis</name>
    <dbReference type="NCBI Taxonomy" id="1173995"/>
    <lineage>
        <taxon>Bacteria</taxon>
        <taxon>Pseudomonadati</taxon>
        <taxon>Pseudomonadota</taxon>
        <taxon>Alphaproteobacteria</taxon>
        <taxon>Parvularculales</taxon>
        <taxon>Parvularculaceae</taxon>
        <taxon>Parvularcula</taxon>
    </lineage>
</organism>
<name>A0A840HZ19_9PROT</name>
<dbReference type="EMBL" id="JACHOB010000001">
    <property type="protein sequence ID" value="MBB4657819.1"/>
    <property type="molecule type" value="Genomic_DNA"/>
</dbReference>
<comment type="caution">
    <text evidence="3">The sequence shown here is derived from an EMBL/GenBank/DDBJ whole genome shotgun (WGS) entry which is preliminary data.</text>
</comment>
<gene>
    <name evidence="3" type="ORF">GGQ59_000319</name>
</gene>
<dbReference type="GO" id="GO:0005886">
    <property type="term" value="C:plasma membrane"/>
    <property type="evidence" value="ECO:0007669"/>
    <property type="project" value="InterPro"/>
</dbReference>
<evidence type="ECO:0000259" key="2">
    <source>
        <dbReference type="Pfam" id="PF10099"/>
    </source>
</evidence>
<dbReference type="GO" id="GO:0016989">
    <property type="term" value="F:sigma factor antagonist activity"/>
    <property type="evidence" value="ECO:0007669"/>
    <property type="project" value="TreeGrafter"/>
</dbReference>
<feature type="domain" description="Anti-sigma K factor RskA C-terminal" evidence="2">
    <location>
        <begin position="97"/>
        <end position="235"/>
    </location>
</feature>